<dbReference type="RefSeq" id="WP_229671975.1">
    <property type="nucleotide sequence ID" value="NZ_AP024618.1"/>
</dbReference>
<evidence type="ECO:0000256" key="5">
    <source>
        <dbReference type="SAM" id="SignalP"/>
    </source>
</evidence>
<evidence type="ECO:0000313" key="6">
    <source>
        <dbReference type="EMBL" id="GGE81229.1"/>
    </source>
</evidence>
<evidence type="ECO:0000256" key="4">
    <source>
        <dbReference type="ARBA" id="ARBA00022764"/>
    </source>
</evidence>
<evidence type="ECO:0008006" key="8">
    <source>
        <dbReference type="Google" id="ProtNLM"/>
    </source>
</evidence>
<protein>
    <recommendedName>
        <fullName evidence="8">Periplasmic heavy metal sensor</fullName>
    </recommendedName>
</protein>
<reference evidence="7" key="1">
    <citation type="journal article" date="2019" name="Int. J. Syst. Evol. Microbiol.">
        <title>The Global Catalogue of Microorganisms (GCM) 10K type strain sequencing project: providing services to taxonomists for standard genome sequencing and annotation.</title>
        <authorList>
            <consortium name="The Broad Institute Genomics Platform"/>
            <consortium name="The Broad Institute Genome Sequencing Center for Infectious Disease"/>
            <person name="Wu L."/>
            <person name="Ma J."/>
        </authorList>
    </citation>
    <scope>NUCLEOTIDE SEQUENCE [LARGE SCALE GENOMIC DNA]</scope>
    <source>
        <strain evidence="7">CGMCC 1.16033</strain>
    </source>
</reference>
<keyword evidence="7" id="KW-1185">Reference proteome</keyword>
<accession>A0ABQ1T6P0</accession>
<evidence type="ECO:0000256" key="3">
    <source>
        <dbReference type="ARBA" id="ARBA00022729"/>
    </source>
</evidence>
<comment type="caution">
    <text evidence="6">The sequence shown here is derived from an EMBL/GenBank/DDBJ whole genome shotgun (WGS) entry which is preliminary data.</text>
</comment>
<keyword evidence="4" id="KW-0574">Periplasm</keyword>
<dbReference type="PIRSF" id="PIRSF034445">
    <property type="entry name" value="CpxP_Spy"/>
    <property type="match status" value="1"/>
</dbReference>
<keyword evidence="3 5" id="KW-0732">Signal</keyword>
<name>A0ABQ1T6P0_9GAMM</name>
<evidence type="ECO:0000256" key="1">
    <source>
        <dbReference type="ARBA" id="ARBA00004418"/>
    </source>
</evidence>
<dbReference type="Proteomes" id="UP000606498">
    <property type="component" value="Unassembled WGS sequence"/>
</dbReference>
<evidence type="ECO:0000256" key="2">
    <source>
        <dbReference type="ARBA" id="ARBA00008441"/>
    </source>
</evidence>
<comment type="similarity">
    <text evidence="2">Belongs to the CpxP/Spy family.</text>
</comment>
<dbReference type="CDD" id="cd09916">
    <property type="entry name" value="CpxP_like"/>
    <property type="match status" value="1"/>
</dbReference>
<dbReference type="PANTHER" id="PTHR38102">
    <property type="entry name" value="PERIPLASMIC CHAPERONE SPY"/>
    <property type="match status" value="1"/>
</dbReference>
<comment type="subcellular location">
    <subcellularLocation>
        <location evidence="1">Periplasm</location>
    </subcellularLocation>
</comment>
<evidence type="ECO:0000313" key="7">
    <source>
        <dbReference type="Proteomes" id="UP000606498"/>
    </source>
</evidence>
<dbReference type="Pfam" id="PF07813">
    <property type="entry name" value="LTXXQ"/>
    <property type="match status" value="1"/>
</dbReference>
<feature type="chain" id="PRO_5046023067" description="Periplasmic heavy metal sensor" evidence="5">
    <location>
        <begin position="26"/>
        <end position="206"/>
    </location>
</feature>
<sequence>MNISIKASLLALIAGTALMTGVAQAANGYGDCYHRGDYAGYHHMNGDRGYRCDGPARGYHHMNGDRGYRCDGNGYHRMHGDRGYRCDASARGGYYGMFGLRGLGLTEAQWTKIDALMEQHRSSMVRPDAATRDARRAEMHALVTEARFDEAKAKKLIEQRQQVREQHMLERMKLHNQIYNLLTPEQQAKFKEGPYRCGDCFGPAAN</sequence>
<proteinExistence type="inferred from homology"/>
<dbReference type="PANTHER" id="PTHR38102:SF1">
    <property type="entry name" value="PERIPLASMIC CHAPERONE SPY"/>
    <property type="match status" value="1"/>
</dbReference>
<organism evidence="6 7">
    <name type="scientific">Shewanella carassii</name>
    <dbReference type="NCBI Taxonomy" id="1987584"/>
    <lineage>
        <taxon>Bacteria</taxon>
        <taxon>Pseudomonadati</taxon>
        <taxon>Pseudomonadota</taxon>
        <taxon>Gammaproteobacteria</taxon>
        <taxon>Alteromonadales</taxon>
        <taxon>Shewanellaceae</taxon>
        <taxon>Shewanella</taxon>
    </lineage>
</organism>
<dbReference type="InterPro" id="IPR052211">
    <property type="entry name" value="Cpx_auxiliary_protein"/>
</dbReference>
<dbReference type="Gene3D" id="1.20.120.1490">
    <property type="match status" value="1"/>
</dbReference>
<dbReference type="EMBL" id="BMKO01000005">
    <property type="protein sequence ID" value="GGE81229.1"/>
    <property type="molecule type" value="Genomic_DNA"/>
</dbReference>
<dbReference type="InterPro" id="IPR012899">
    <property type="entry name" value="LTXXQ"/>
</dbReference>
<gene>
    <name evidence="6" type="primary">cpxP</name>
    <name evidence="6" type="ORF">GCM10011520_22190</name>
</gene>
<feature type="signal peptide" evidence="5">
    <location>
        <begin position="1"/>
        <end position="25"/>
    </location>
</feature>